<keyword evidence="1" id="KW-1133">Transmembrane helix</keyword>
<comment type="caution">
    <text evidence="3">The sequence shown here is derived from an EMBL/GenBank/DDBJ whole genome shotgun (WGS) entry which is preliminary data.</text>
</comment>
<name>A0A2T7WWZ1_MICTE</name>
<dbReference type="AlphaFoldDB" id="A0A2T7WWZ1"/>
<dbReference type="Pfam" id="PF10756">
    <property type="entry name" value="bPH_6"/>
    <property type="match status" value="1"/>
</dbReference>
<protein>
    <recommendedName>
        <fullName evidence="2">Low molecular weight protein antigen 6 PH domain-containing protein</fullName>
    </recommendedName>
</protein>
<dbReference type="Proteomes" id="UP000244649">
    <property type="component" value="Unassembled WGS sequence"/>
</dbReference>
<feature type="transmembrane region" description="Helical" evidence="1">
    <location>
        <begin position="86"/>
        <end position="106"/>
    </location>
</feature>
<feature type="transmembrane region" description="Helical" evidence="1">
    <location>
        <begin position="170"/>
        <end position="189"/>
    </location>
</feature>
<sequence>MCARASMISLLEVLRVWRVMTRHPRALDRWEFRMGLVTAHPRLKEPGAPSVPLFRNGRSPGRLAPVILAFAVPPAAVAVFDDRLGLRLVMASLVIVISVAAIVAVVRSRTMAAGVVRFHNSSHSLWLRPPVIPSLAVVVLLIVLLLPAVAQGAVELFGLDTMPSGLVRRVPYVLAALSLVSLVVMLWRLRLAPGIEMTPTGIHGVRGVGAVHWRWDEVGDVTVEPGRVARLALAHAGGSPVLAVPALLLGSDPRQAAALLQFFRDNPEDRVVLAEGGAAALRRVREVTALR</sequence>
<feature type="domain" description="Low molecular weight protein antigen 6 PH" evidence="2">
    <location>
        <begin position="195"/>
        <end position="264"/>
    </location>
</feature>
<evidence type="ECO:0000313" key="4">
    <source>
        <dbReference type="Proteomes" id="UP000244649"/>
    </source>
</evidence>
<accession>A0A2T7WWZ1</accession>
<evidence type="ECO:0000259" key="2">
    <source>
        <dbReference type="Pfam" id="PF10756"/>
    </source>
</evidence>
<proteinExistence type="predicted"/>
<dbReference type="InterPro" id="IPR019692">
    <property type="entry name" value="CFP-6_PH"/>
</dbReference>
<evidence type="ECO:0000313" key="3">
    <source>
        <dbReference type="EMBL" id="PVE78945.1"/>
    </source>
</evidence>
<organism evidence="3 4">
    <name type="scientific">Microbacterium testaceum</name>
    <name type="common">Aureobacterium testaceum</name>
    <name type="synonym">Brevibacterium testaceum</name>
    <dbReference type="NCBI Taxonomy" id="2033"/>
    <lineage>
        <taxon>Bacteria</taxon>
        <taxon>Bacillati</taxon>
        <taxon>Actinomycetota</taxon>
        <taxon>Actinomycetes</taxon>
        <taxon>Micrococcales</taxon>
        <taxon>Microbacteriaceae</taxon>
        <taxon>Microbacterium</taxon>
    </lineage>
</organism>
<feature type="transmembrane region" description="Helical" evidence="1">
    <location>
        <begin position="63"/>
        <end position="80"/>
    </location>
</feature>
<gene>
    <name evidence="3" type="ORF">DC432_02720</name>
</gene>
<evidence type="ECO:0000256" key="1">
    <source>
        <dbReference type="SAM" id="Phobius"/>
    </source>
</evidence>
<dbReference type="EMBL" id="QDFT01000004">
    <property type="protein sequence ID" value="PVE78945.1"/>
    <property type="molecule type" value="Genomic_DNA"/>
</dbReference>
<reference evidence="3 4" key="1">
    <citation type="submission" date="2018-04" db="EMBL/GenBank/DDBJ databases">
        <authorList>
            <person name="Go L.Y."/>
            <person name="Mitchell J.A."/>
        </authorList>
    </citation>
    <scope>NUCLEOTIDE SEQUENCE [LARGE SCALE GENOMIC DNA]</scope>
    <source>
        <strain evidence="3 4">TPD7010</strain>
    </source>
</reference>
<keyword evidence="1" id="KW-0812">Transmembrane</keyword>
<feature type="transmembrane region" description="Helical" evidence="1">
    <location>
        <begin position="127"/>
        <end position="150"/>
    </location>
</feature>
<keyword evidence="1" id="KW-0472">Membrane</keyword>